<dbReference type="InterPro" id="IPR036390">
    <property type="entry name" value="WH_DNA-bd_sf"/>
</dbReference>
<evidence type="ECO:0000256" key="3">
    <source>
        <dbReference type="ARBA" id="ARBA00023125"/>
    </source>
</evidence>
<name>A0ABR7RGV5_9PROT</name>
<dbReference type="SUPFAM" id="SSF53850">
    <property type="entry name" value="Periplasmic binding protein-like II"/>
    <property type="match status" value="1"/>
</dbReference>
<dbReference type="EMBL" id="JACTVA010000002">
    <property type="protein sequence ID" value="MBC9205616.1"/>
    <property type="molecule type" value="Genomic_DNA"/>
</dbReference>
<dbReference type="PANTHER" id="PTHR30419">
    <property type="entry name" value="HTH-TYPE TRANSCRIPTIONAL REGULATOR YBHD"/>
    <property type="match status" value="1"/>
</dbReference>
<keyword evidence="7" id="KW-1185">Reference proteome</keyword>
<dbReference type="RefSeq" id="WP_187782783.1">
    <property type="nucleotide sequence ID" value="NZ_JACTVA010000002.1"/>
</dbReference>
<evidence type="ECO:0000313" key="7">
    <source>
        <dbReference type="Proteomes" id="UP000626026"/>
    </source>
</evidence>
<comment type="caution">
    <text evidence="6">The sequence shown here is derived from an EMBL/GenBank/DDBJ whole genome shotgun (WGS) entry which is preliminary data.</text>
</comment>
<dbReference type="SUPFAM" id="SSF46785">
    <property type="entry name" value="Winged helix' DNA-binding domain"/>
    <property type="match status" value="1"/>
</dbReference>
<proteinExistence type="inferred from homology"/>
<dbReference type="InterPro" id="IPR050950">
    <property type="entry name" value="HTH-type_LysR_regulators"/>
</dbReference>
<evidence type="ECO:0000313" key="6">
    <source>
        <dbReference type="EMBL" id="MBC9205616.1"/>
    </source>
</evidence>
<dbReference type="PANTHER" id="PTHR30419:SF8">
    <property type="entry name" value="NITROGEN ASSIMILATION TRANSCRIPTIONAL ACTIVATOR-RELATED"/>
    <property type="match status" value="1"/>
</dbReference>
<dbReference type="InterPro" id="IPR000847">
    <property type="entry name" value="LysR_HTH_N"/>
</dbReference>
<dbReference type="Pfam" id="PF03466">
    <property type="entry name" value="LysR_substrate"/>
    <property type="match status" value="1"/>
</dbReference>
<protein>
    <submittedName>
        <fullName evidence="6">LysR family transcriptional regulator</fullName>
    </submittedName>
</protein>
<sequence>MPKRLAPRPLTADWFVRSRLKLRHLQLLSALGELRNLNRAAQSLGLTQPAASRLLAELERMVGAPVFERRPRGVEPNEIGLLLLRHASVVLLELRQAATELNGLRSGSGGAVAIGAVTAPAVECVAQAVESLQETHPGLRITVEVETSAQLIDRLFKGRLDLVLARVPPGVQVSALEYREVGEEALCLLVRAGHPLLGAPEIGLEALLPFTWLLEPPGSLLRHAVDMLFARQGLPMPVRIVDTASILLNLTLLGRGDAICVVSEPAAAMLEAQGQFRRLPPLRGEAALSVAPYGLIRLRERPLSPAAQRLQDVLEPLLFPGGPAAGHT</sequence>
<dbReference type="Gene3D" id="1.10.10.10">
    <property type="entry name" value="Winged helix-like DNA-binding domain superfamily/Winged helix DNA-binding domain"/>
    <property type="match status" value="1"/>
</dbReference>
<dbReference type="PROSITE" id="PS50931">
    <property type="entry name" value="HTH_LYSR"/>
    <property type="match status" value="1"/>
</dbReference>
<dbReference type="Proteomes" id="UP000626026">
    <property type="component" value="Unassembled WGS sequence"/>
</dbReference>
<keyword evidence="4" id="KW-0804">Transcription</keyword>
<dbReference type="PRINTS" id="PR00039">
    <property type="entry name" value="HTHLYSR"/>
</dbReference>
<comment type="similarity">
    <text evidence="1">Belongs to the LysR transcriptional regulatory family.</text>
</comment>
<organism evidence="6 7">
    <name type="scientific">Teichococcus aerophilus</name>
    <dbReference type="NCBI Taxonomy" id="1224513"/>
    <lineage>
        <taxon>Bacteria</taxon>
        <taxon>Pseudomonadati</taxon>
        <taxon>Pseudomonadota</taxon>
        <taxon>Alphaproteobacteria</taxon>
        <taxon>Acetobacterales</taxon>
        <taxon>Roseomonadaceae</taxon>
        <taxon>Roseomonas</taxon>
    </lineage>
</organism>
<dbReference type="Pfam" id="PF00126">
    <property type="entry name" value="HTH_1"/>
    <property type="match status" value="1"/>
</dbReference>
<evidence type="ECO:0000256" key="1">
    <source>
        <dbReference type="ARBA" id="ARBA00009437"/>
    </source>
</evidence>
<keyword evidence="2" id="KW-0805">Transcription regulation</keyword>
<evidence type="ECO:0000259" key="5">
    <source>
        <dbReference type="PROSITE" id="PS50931"/>
    </source>
</evidence>
<dbReference type="Gene3D" id="3.40.190.10">
    <property type="entry name" value="Periplasmic binding protein-like II"/>
    <property type="match status" value="2"/>
</dbReference>
<dbReference type="InterPro" id="IPR005119">
    <property type="entry name" value="LysR_subst-bd"/>
</dbReference>
<gene>
    <name evidence="6" type="ORF">IBL26_02110</name>
</gene>
<feature type="domain" description="HTH lysR-type" evidence="5">
    <location>
        <begin position="20"/>
        <end position="77"/>
    </location>
</feature>
<evidence type="ECO:0000256" key="4">
    <source>
        <dbReference type="ARBA" id="ARBA00023163"/>
    </source>
</evidence>
<dbReference type="InterPro" id="IPR036388">
    <property type="entry name" value="WH-like_DNA-bd_sf"/>
</dbReference>
<reference evidence="6 7" key="1">
    <citation type="journal article" date="2013" name="Int. J. Syst. Evol. Microbiol.">
        <title>Roseomonas aerophila sp. nov., isolated from air.</title>
        <authorList>
            <person name="Kim S.J."/>
            <person name="Weon H.Y."/>
            <person name="Ahn J.H."/>
            <person name="Hong S.B."/>
            <person name="Seok S.J."/>
            <person name="Whang K.S."/>
            <person name="Kwon S.W."/>
        </authorList>
    </citation>
    <scope>NUCLEOTIDE SEQUENCE [LARGE SCALE GENOMIC DNA]</scope>
    <source>
        <strain evidence="6 7">NBRC 108923</strain>
    </source>
</reference>
<evidence type="ECO:0000256" key="2">
    <source>
        <dbReference type="ARBA" id="ARBA00023015"/>
    </source>
</evidence>
<keyword evidence="3" id="KW-0238">DNA-binding</keyword>
<accession>A0ABR7RGV5</accession>